<dbReference type="Proteomes" id="UP000251002">
    <property type="component" value="Unassembled WGS sequence"/>
</dbReference>
<accession>A0A365L1K6</accession>
<organism evidence="2 3">
    <name type="scientific">Planococcus halotolerans</name>
    <dbReference type="NCBI Taxonomy" id="2233542"/>
    <lineage>
        <taxon>Bacteria</taxon>
        <taxon>Bacillati</taxon>
        <taxon>Bacillota</taxon>
        <taxon>Bacilli</taxon>
        <taxon>Bacillales</taxon>
        <taxon>Caryophanaceae</taxon>
        <taxon>Planococcus</taxon>
    </lineage>
</organism>
<proteinExistence type="predicted"/>
<evidence type="ECO:0000313" key="3">
    <source>
        <dbReference type="Proteomes" id="UP000251002"/>
    </source>
</evidence>
<evidence type="ECO:0008006" key="4">
    <source>
        <dbReference type="Google" id="ProtNLM"/>
    </source>
</evidence>
<dbReference type="EMBL" id="QLZR01000002">
    <property type="protein sequence ID" value="RAZ79272.1"/>
    <property type="molecule type" value="Genomic_DNA"/>
</dbReference>
<keyword evidence="1" id="KW-1133">Transmembrane helix</keyword>
<keyword evidence="1" id="KW-0812">Transmembrane</keyword>
<name>A0A365L1K6_9BACL</name>
<dbReference type="AlphaFoldDB" id="A0A365L1K6"/>
<feature type="transmembrane region" description="Helical" evidence="1">
    <location>
        <begin position="33"/>
        <end position="55"/>
    </location>
</feature>
<dbReference type="RefSeq" id="WP_112222850.1">
    <property type="nucleotide sequence ID" value="NZ_CP196859.1"/>
</dbReference>
<sequence length="107" mass="12090">MKQAIIFTLTFQVLGILNLLISILFDLNFADVSIPLGVVCVGFAHSFTGGTSPYMRQSDMETRGETGIRMPFMNKAARTSFIFFGSLAYFLFALILTLFFYREYFIG</sequence>
<reference evidence="2 3" key="1">
    <citation type="submission" date="2018-06" db="EMBL/GenBank/DDBJ databases">
        <title>The draft genome sequences of strains SCU63 and S1.</title>
        <authorList>
            <person name="Gan L."/>
        </authorList>
    </citation>
    <scope>NUCLEOTIDE SEQUENCE [LARGE SCALE GENOMIC DNA]</scope>
    <source>
        <strain evidence="2 3">SCU63</strain>
    </source>
</reference>
<evidence type="ECO:0000313" key="2">
    <source>
        <dbReference type="EMBL" id="RAZ79272.1"/>
    </source>
</evidence>
<evidence type="ECO:0000256" key="1">
    <source>
        <dbReference type="SAM" id="Phobius"/>
    </source>
</evidence>
<protein>
    <recommendedName>
        <fullName evidence="4">DUF3899 domain-containing protein</fullName>
    </recommendedName>
</protein>
<keyword evidence="1" id="KW-0472">Membrane</keyword>
<gene>
    <name evidence="2" type="ORF">DP120_06550</name>
</gene>
<comment type="caution">
    <text evidence="2">The sequence shown here is derived from an EMBL/GenBank/DDBJ whole genome shotgun (WGS) entry which is preliminary data.</text>
</comment>
<keyword evidence="3" id="KW-1185">Reference proteome</keyword>
<feature type="transmembrane region" description="Helical" evidence="1">
    <location>
        <begin position="76"/>
        <end position="101"/>
    </location>
</feature>
<feature type="transmembrane region" description="Helical" evidence="1">
    <location>
        <begin position="7"/>
        <end position="27"/>
    </location>
</feature>